<evidence type="ECO:0000256" key="3">
    <source>
        <dbReference type="ARBA" id="ARBA00022729"/>
    </source>
</evidence>
<protein>
    <submittedName>
        <fullName evidence="10">Thyroxine-binding globulin-like</fullName>
    </submittedName>
</protein>
<dbReference type="PANTHER" id="PTHR11461:SF165">
    <property type="entry name" value="ALPHA-1-ANTITRYPSIN"/>
    <property type="match status" value="1"/>
</dbReference>
<evidence type="ECO:0000313" key="9">
    <source>
        <dbReference type="Proteomes" id="UP001190640"/>
    </source>
</evidence>
<dbReference type="GO" id="GO:0005615">
    <property type="term" value="C:extracellular space"/>
    <property type="evidence" value="ECO:0007669"/>
    <property type="project" value="InterPro"/>
</dbReference>
<keyword evidence="2" id="KW-0646">Protease inhibitor</keyword>
<dbReference type="Proteomes" id="UP001190640">
    <property type="component" value="Chromosome 2"/>
</dbReference>
<keyword evidence="4" id="KW-0722">Serine protease inhibitor</keyword>
<feature type="domain" description="Serpin" evidence="8">
    <location>
        <begin position="75"/>
        <end position="366"/>
    </location>
</feature>
<sequence>MSGVLKYMWAMLYISLLLFGLQFQCYHLSGFHDVQDNHQNTDSTEEWLYPPFKRECTTNFSALLKIAPYNANFAFRLYKQMSSDSDDKNIFFSPVSISTAFAMLALRAKSQTQTQIYNAFAFNLSEIEENEIHKGFCQLIFTFNFLKQETSLKIGNALFIDKSLKVLPTFLKDAKTLYQAERFSTNFLNSTEAKQQIYSYMKNKIYGGHLRKVKDFSAHTVMVLVNYMASKISNWRDEFHSRLTTEGSFLAYGNTTVKLNFMRKRTMFNHVRDEELSCLVVEVLHSKDAVAWFILPDEGKLKHVESSLVKEDMNKWRSSFQKEQKYLWIPKFSLSVSYDVKTFLQRLGMTDVFNRHADLSGFLRIP</sequence>
<dbReference type="PANTHER" id="PTHR11461">
    <property type="entry name" value="SERINE PROTEASE INHIBITOR, SERPIN"/>
    <property type="match status" value="1"/>
</dbReference>
<dbReference type="AlphaFoldDB" id="A0AA97KSB5"/>
<evidence type="ECO:0000256" key="1">
    <source>
        <dbReference type="ARBA" id="ARBA00009500"/>
    </source>
</evidence>
<dbReference type="InterPro" id="IPR023796">
    <property type="entry name" value="Serpin_dom"/>
</dbReference>
<dbReference type="SUPFAM" id="SSF56574">
    <property type="entry name" value="Serpins"/>
    <property type="match status" value="1"/>
</dbReference>
<feature type="chain" id="PRO_5041653779" evidence="7">
    <location>
        <begin position="21"/>
        <end position="366"/>
    </location>
</feature>
<gene>
    <name evidence="10" type="primary">LOC129325025</name>
</gene>
<keyword evidence="5" id="KW-0325">Glycoprotein</keyword>
<dbReference type="SMART" id="SM00093">
    <property type="entry name" value="SERPIN"/>
    <property type="match status" value="1"/>
</dbReference>
<reference evidence="10" key="1">
    <citation type="submission" date="2025-08" db="UniProtKB">
        <authorList>
            <consortium name="RefSeq"/>
        </authorList>
    </citation>
    <scope>IDENTIFICATION</scope>
    <source>
        <tissue evidence="10">Blood</tissue>
    </source>
</reference>
<dbReference type="FunFam" id="3.30.497.10:FF:000001">
    <property type="entry name" value="Serine protease inhibitor"/>
    <property type="match status" value="1"/>
</dbReference>
<evidence type="ECO:0000256" key="5">
    <source>
        <dbReference type="ARBA" id="ARBA00023180"/>
    </source>
</evidence>
<evidence type="ECO:0000256" key="7">
    <source>
        <dbReference type="SAM" id="SignalP"/>
    </source>
</evidence>
<dbReference type="Gene3D" id="2.30.39.10">
    <property type="entry name" value="Alpha-1-antitrypsin, domain 1"/>
    <property type="match status" value="1"/>
</dbReference>
<dbReference type="KEGG" id="emc:129325025"/>
<evidence type="ECO:0000256" key="6">
    <source>
        <dbReference type="RuleBase" id="RU000411"/>
    </source>
</evidence>
<keyword evidence="3 7" id="KW-0732">Signal</keyword>
<dbReference type="InterPro" id="IPR036186">
    <property type="entry name" value="Serpin_sf"/>
</dbReference>
<dbReference type="GeneID" id="129325025"/>
<comment type="similarity">
    <text evidence="1 6">Belongs to the serpin family.</text>
</comment>
<organism evidence="9 10">
    <name type="scientific">Eublepharis macularius</name>
    <name type="common">Leopard gecko</name>
    <name type="synonym">Cyrtodactylus macularius</name>
    <dbReference type="NCBI Taxonomy" id="481883"/>
    <lineage>
        <taxon>Eukaryota</taxon>
        <taxon>Metazoa</taxon>
        <taxon>Chordata</taxon>
        <taxon>Craniata</taxon>
        <taxon>Vertebrata</taxon>
        <taxon>Euteleostomi</taxon>
        <taxon>Lepidosauria</taxon>
        <taxon>Squamata</taxon>
        <taxon>Bifurcata</taxon>
        <taxon>Gekkota</taxon>
        <taxon>Eublepharidae</taxon>
        <taxon>Eublepharinae</taxon>
        <taxon>Eublepharis</taxon>
    </lineage>
</organism>
<evidence type="ECO:0000256" key="2">
    <source>
        <dbReference type="ARBA" id="ARBA00022690"/>
    </source>
</evidence>
<keyword evidence="9" id="KW-1185">Reference proteome</keyword>
<dbReference type="InterPro" id="IPR000215">
    <property type="entry name" value="Serpin_fam"/>
</dbReference>
<dbReference type="Pfam" id="PF00079">
    <property type="entry name" value="Serpin"/>
    <property type="match status" value="1"/>
</dbReference>
<dbReference type="Gene3D" id="3.30.497.10">
    <property type="entry name" value="Antithrombin, subunit I, domain 2"/>
    <property type="match status" value="1"/>
</dbReference>
<name>A0AA97KSB5_EUBMA</name>
<dbReference type="GO" id="GO:0004867">
    <property type="term" value="F:serine-type endopeptidase inhibitor activity"/>
    <property type="evidence" value="ECO:0007669"/>
    <property type="project" value="UniProtKB-KW"/>
</dbReference>
<dbReference type="RefSeq" id="XP_054828496.1">
    <property type="nucleotide sequence ID" value="XM_054972521.1"/>
</dbReference>
<evidence type="ECO:0000256" key="4">
    <source>
        <dbReference type="ARBA" id="ARBA00022900"/>
    </source>
</evidence>
<dbReference type="InterPro" id="IPR042185">
    <property type="entry name" value="Serpin_sf_2"/>
</dbReference>
<evidence type="ECO:0000313" key="10">
    <source>
        <dbReference type="RefSeq" id="XP_054828496.1"/>
    </source>
</evidence>
<dbReference type="InterPro" id="IPR042178">
    <property type="entry name" value="Serpin_sf_1"/>
</dbReference>
<evidence type="ECO:0000259" key="8">
    <source>
        <dbReference type="SMART" id="SM00093"/>
    </source>
</evidence>
<accession>A0AA97KSB5</accession>
<feature type="signal peptide" evidence="7">
    <location>
        <begin position="1"/>
        <end position="20"/>
    </location>
</feature>
<proteinExistence type="inferred from homology"/>